<proteinExistence type="predicted"/>
<dbReference type="InterPro" id="IPR011989">
    <property type="entry name" value="ARM-like"/>
</dbReference>
<feature type="compositionally biased region" description="Low complexity" evidence="1">
    <location>
        <begin position="363"/>
        <end position="382"/>
    </location>
</feature>
<reference evidence="2 3" key="1">
    <citation type="submission" date="2017-09" db="EMBL/GenBank/DDBJ databases">
        <title>Genome sequencing of Besnoitia besnoiti strain Bb-Ger1.</title>
        <authorList>
            <person name="Schares G."/>
            <person name="Venepally P."/>
            <person name="Lorenzi H.A."/>
        </authorList>
    </citation>
    <scope>NUCLEOTIDE SEQUENCE [LARGE SCALE GENOMIC DNA]</scope>
    <source>
        <strain evidence="2 3">Bb-Ger1</strain>
    </source>
</reference>
<dbReference type="GeneID" id="40312950"/>
<feature type="compositionally biased region" description="Gly residues" evidence="1">
    <location>
        <begin position="783"/>
        <end position="796"/>
    </location>
</feature>
<organism evidence="2 3">
    <name type="scientific">Besnoitia besnoiti</name>
    <name type="common">Apicomplexan protozoan</name>
    <dbReference type="NCBI Taxonomy" id="94643"/>
    <lineage>
        <taxon>Eukaryota</taxon>
        <taxon>Sar</taxon>
        <taxon>Alveolata</taxon>
        <taxon>Apicomplexa</taxon>
        <taxon>Conoidasida</taxon>
        <taxon>Coccidia</taxon>
        <taxon>Eucoccidiorida</taxon>
        <taxon>Eimeriorina</taxon>
        <taxon>Sarcocystidae</taxon>
        <taxon>Besnoitia</taxon>
    </lineage>
</organism>
<dbReference type="Proteomes" id="UP000224006">
    <property type="component" value="Chromosome VII"/>
</dbReference>
<keyword evidence="3" id="KW-1185">Reference proteome</keyword>
<evidence type="ECO:0008006" key="4">
    <source>
        <dbReference type="Google" id="ProtNLM"/>
    </source>
</evidence>
<dbReference type="EMBL" id="NWUJ01000008">
    <property type="protein sequence ID" value="PFH33807.1"/>
    <property type="molecule type" value="Genomic_DNA"/>
</dbReference>
<feature type="region of interest" description="Disordered" evidence="1">
    <location>
        <begin position="363"/>
        <end position="406"/>
    </location>
</feature>
<feature type="region of interest" description="Disordered" evidence="1">
    <location>
        <begin position="1143"/>
        <end position="1164"/>
    </location>
</feature>
<evidence type="ECO:0000313" key="3">
    <source>
        <dbReference type="Proteomes" id="UP000224006"/>
    </source>
</evidence>
<dbReference type="SUPFAM" id="SSF48371">
    <property type="entry name" value="ARM repeat"/>
    <property type="match status" value="1"/>
</dbReference>
<accession>A0A2A9MDV4</accession>
<sequence>MAEEEDSACGQGAASPAPLPVLNEEALALLQRRLEQELHVLFFDPHPEAKTAANTWLLQFQESPEAWGVARHILAQHLLPSTSGSSSANEQLVMVAAQTLAWKVVHQPQHLRLEEKKQLACGLLQLVASLQQQAACESPSDLQLSAAALSRLSECIANCIIQTAAAASVWPSALSDVLQFARLSARGAADASAAQPPCLFSLTCYTAVCVLGALPGVLKGLDAPSRGVRRIVETPQALSCEKQWKAVIGLVADVLLAAAQTASSSSSVPSPSQASPPFPLPPCCVAGPHGACARYRARAVEGVLHLLVAWIGLWDVPFLQHDGLCRALASVTPLLANESALTDCLVAALPKLSTYMQLWSLSGPPQSQQQAPRSSSCSSRSRVLCDGPGGREDTPSPMGGGAAASGAGDAAQQQLLRAWGEGSLPSAGGEGELCVAVVTQLVEFSKLLKAKENGAAGAAARPDEDEGEESALLLRWGAVLQTLVEGYPGLLLEDFGAAVVVEAVAGGDYSRGGGGGGQSVCGELLVQLWRRQPQTWLSASNVWGVIKELRRDQLLPLPVLRLLLQRLAPPCITSMLQHCRRDSRAWATLPGEPLSAETIEERRLFIETAGDAVCDVFFLYDACGVEEGREFLQSLSQSMQTALQRRDAAGAEVLLLLSDALVEGLNGIPLPLAPLFLCLPVLPDDDPCCAAAAAKILKKAAIHFTEEDPEYEGLNVPPTATCTAALLTQIWTVALQTLLRLLPLDPPLVADSILQLTTWGGHHLGGCGGAETPDRAANPPAGLPGGHGAGRGGVDGGEAAAGAAARGGAGGRAGASEGGPAALQELELFCKFVEETGPRHSVQVDGTLHAAAVKLVLTFPRQDIPRLFNSSMRGARQLLQRCCAGLEAATAAGDAATAARAMAAWREDASRALQKLELCCSALCGGRVCTSRNGSASGVGGGGFAGGGACAGEDDGQVACAALECFLMEDDLWMLWLQVIRGALLLQPSSWPASMGLSSAGLPATLFSPLNLPVNSVTRQRVHLCTLIVDLKGKEPLEPPQSNEAVLAVLALRCMRLLLRGLASSLVAAGRVWPAVAELVGSELVSSAATLTSRVTDFARPGSACAADAAANAARPSWLCAQAALQACGVVVLGDLLRLAKEGSPGEGRGGAPSAKAGGGGSQERPDLLQAVKSWAAQRLRAITALFFDLGRLLTSQQGLFDLYAPFLDFLLAYAAAAPGVQALTGSASKGALGCVGIREFRRGTGGGSQGGGEPADAGAGSELQTRTGELLGPNDLFCQVDVFETTLQLCVEAVRQSHDADVARQAILYCHACSTCGAAQVDRIVAKHLPGIVAATLENLHCWGLENLSVLWKAFALWTERYDQVFLATVSEWLTSDASAACAAGAAPGRTPAPTPSRLRDMEFAQKEIVFCCFRSFRGARMRQLLQDLCLIASGSIVPSDALVAYEYALQSDQYKSRRSGSGVAQNQNPACLVEIS</sequence>
<dbReference type="VEuPathDB" id="ToxoDB:BESB_080230"/>
<evidence type="ECO:0000256" key="1">
    <source>
        <dbReference type="SAM" id="MobiDB-lite"/>
    </source>
</evidence>
<feature type="compositionally biased region" description="Gly residues" evidence="1">
    <location>
        <begin position="805"/>
        <end position="817"/>
    </location>
</feature>
<dbReference type="OrthoDB" id="435593at2759"/>
<feature type="region of interest" description="Disordered" evidence="1">
    <location>
        <begin position="770"/>
        <end position="818"/>
    </location>
</feature>
<name>A0A2A9MDV4_BESBE</name>
<protein>
    <recommendedName>
        <fullName evidence="4">Exportin-1/Importin-beta-like domain-containing protein</fullName>
    </recommendedName>
</protein>
<evidence type="ECO:0000313" key="2">
    <source>
        <dbReference type="EMBL" id="PFH33807.1"/>
    </source>
</evidence>
<feature type="compositionally biased region" description="Gly residues" evidence="1">
    <location>
        <begin position="1145"/>
        <end position="1162"/>
    </location>
</feature>
<dbReference type="Gene3D" id="1.25.10.10">
    <property type="entry name" value="Leucine-rich Repeat Variant"/>
    <property type="match status" value="1"/>
</dbReference>
<comment type="caution">
    <text evidence="2">The sequence shown here is derived from an EMBL/GenBank/DDBJ whole genome shotgun (WGS) entry which is preliminary data.</text>
</comment>
<dbReference type="STRING" id="94643.A0A2A9MDV4"/>
<gene>
    <name evidence="2" type="ORF">BESB_080230</name>
</gene>
<dbReference type="InterPro" id="IPR016024">
    <property type="entry name" value="ARM-type_fold"/>
</dbReference>
<dbReference type="KEGG" id="bbes:BESB_080230"/>
<dbReference type="RefSeq" id="XP_029217816.1">
    <property type="nucleotide sequence ID" value="XM_029366385.1"/>
</dbReference>